<dbReference type="AlphaFoldDB" id="A0A3N0EIV1"/>
<dbReference type="InterPro" id="IPR036396">
    <property type="entry name" value="Cyt_P450_sf"/>
</dbReference>
<protein>
    <submittedName>
        <fullName evidence="4">Cytochrome P450</fullName>
    </submittedName>
</protein>
<dbReference type="PANTHER" id="PTHR46696:SF6">
    <property type="entry name" value="P450, PUTATIVE (EUROFUNG)-RELATED"/>
    <property type="match status" value="1"/>
</dbReference>
<dbReference type="SUPFAM" id="SSF48264">
    <property type="entry name" value="Cytochrome P450"/>
    <property type="match status" value="1"/>
</dbReference>
<evidence type="ECO:0000313" key="4">
    <source>
        <dbReference type="EMBL" id="RNL87619.1"/>
    </source>
</evidence>
<organism evidence="4 5">
    <name type="scientific">Halostreptopolyspora alba</name>
    <dbReference type="NCBI Taxonomy" id="2487137"/>
    <lineage>
        <taxon>Bacteria</taxon>
        <taxon>Bacillati</taxon>
        <taxon>Actinomycetota</taxon>
        <taxon>Actinomycetes</taxon>
        <taxon>Streptosporangiales</taxon>
        <taxon>Nocardiopsidaceae</taxon>
        <taxon>Halostreptopolyspora</taxon>
    </lineage>
</organism>
<dbReference type="Pfam" id="PF00067">
    <property type="entry name" value="p450"/>
    <property type="match status" value="1"/>
</dbReference>
<dbReference type="RefSeq" id="WP_123199484.1">
    <property type="nucleotide sequence ID" value="NZ_RJMB01000001.1"/>
</dbReference>
<evidence type="ECO:0000256" key="2">
    <source>
        <dbReference type="RuleBase" id="RU000461"/>
    </source>
</evidence>
<dbReference type="GO" id="GO:0005506">
    <property type="term" value="F:iron ion binding"/>
    <property type="evidence" value="ECO:0007669"/>
    <property type="project" value="InterPro"/>
</dbReference>
<keyword evidence="2" id="KW-0560">Oxidoreductase</keyword>
<dbReference type="EMBL" id="RJMB01000001">
    <property type="protein sequence ID" value="RNL87619.1"/>
    <property type="molecule type" value="Genomic_DNA"/>
</dbReference>
<dbReference type="Proteomes" id="UP000269198">
    <property type="component" value="Unassembled WGS sequence"/>
</dbReference>
<evidence type="ECO:0000256" key="3">
    <source>
        <dbReference type="SAM" id="MobiDB-lite"/>
    </source>
</evidence>
<dbReference type="PROSITE" id="PS00086">
    <property type="entry name" value="CYTOCHROME_P450"/>
    <property type="match status" value="1"/>
</dbReference>
<comment type="similarity">
    <text evidence="1 2">Belongs to the cytochrome P450 family.</text>
</comment>
<keyword evidence="2" id="KW-0408">Iron</keyword>
<evidence type="ECO:0000256" key="1">
    <source>
        <dbReference type="ARBA" id="ARBA00010617"/>
    </source>
</evidence>
<proteinExistence type="inferred from homology"/>
<sequence length="400" mass="44603">MTEPAHRPPAEDFDPTRSQHPDDVHAMYEHLREHCPLGYSSAYGGHWALSRYEDVKAAASDPRTFISSVRAVVPSDPRGLRRPPLNYDAPDHTPFRRALDRTLQRQRVARLEGPLAGHAERELEPLLARGGGDVAQEYGARFPAWVTVEWLNLSHDTAPVLAEHATRWVNAWRDEDAAAVNEHSEHMYRIARDLVAAREREPLPVERDPASSLLAERPNGQPLDREQIVGALRQSLVVGMVAPPILLGSICAHLSADRELQQRLRSHPELLPDAVEEFLRLYTPYRGFARTVSTEQTLHGRTIRPGEPVTLSYASANRDATVFDDPDTFRLGRPNIHEHLAFGRGRHRCAGMPLARLGLLVSLRTLLARTRHFAISGEVEGARMPEVGVVSSPVRLTPAG</sequence>
<comment type="caution">
    <text evidence="4">The sequence shown here is derived from an EMBL/GenBank/DDBJ whole genome shotgun (WGS) entry which is preliminary data.</text>
</comment>
<keyword evidence="2" id="KW-0349">Heme</keyword>
<dbReference type="OrthoDB" id="502624at2"/>
<dbReference type="GO" id="GO:0004497">
    <property type="term" value="F:monooxygenase activity"/>
    <property type="evidence" value="ECO:0007669"/>
    <property type="project" value="UniProtKB-KW"/>
</dbReference>
<keyword evidence="5" id="KW-1185">Reference proteome</keyword>
<dbReference type="GO" id="GO:0016705">
    <property type="term" value="F:oxidoreductase activity, acting on paired donors, with incorporation or reduction of molecular oxygen"/>
    <property type="evidence" value="ECO:0007669"/>
    <property type="project" value="InterPro"/>
</dbReference>
<feature type="region of interest" description="Disordered" evidence="3">
    <location>
        <begin position="1"/>
        <end position="21"/>
    </location>
</feature>
<gene>
    <name evidence="4" type="ORF">EFW17_02090</name>
</gene>
<accession>A0A3N0EIV1</accession>
<dbReference type="InterPro" id="IPR017972">
    <property type="entry name" value="Cyt_P450_CS"/>
</dbReference>
<keyword evidence="2" id="KW-0503">Monooxygenase</keyword>
<name>A0A3N0EIV1_9ACTN</name>
<evidence type="ECO:0000313" key="5">
    <source>
        <dbReference type="Proteomes" id="UP000269198"/>
    </source>
</evidence>
<reference evidence="4 5" key="1">
    <citation type="submission" date="2018-11" db="EMBL/GenBank/DDBJ databases">
        <title>The genome draft of YIM 96095.</title>
        <authorList>
            <person name="Tang S.-K."/>
            <person name="Chunyu W.-X."/>
            <person name="Feng Y.-Z."/>
        </authorList>
    </citation>
    <scope>NUCLEOTIDE SEQUENCE [LARGE SCALE GENOMIC DNA]</scope>
    <source>
        <strain evidence="4 5">YIM 96095</strain>
    </source>
</reference>
<dbReference type="GO" id="GO:0020037">
    <property type="term" value="F:heme binding"/>
    <property type="evidence" value="ECO:0007669"/>
    <property type="project" value="InterPro"/>
</dbReference>
<dbReference type="PANTHER" id="PTHR46696">
    <property type="entry name" value="P450, PUTATIVE (EUROFUNG)-RELATED"/>
    <property type="match status" value="1"/>
</dbReference>
<keyword evidence="2" id="KW-0479">Metal-binding</keyword>
<dbReference type="Gene3D" id="1.10.630.10">
    <property type="entry name" value="Cytochrome P450"/>
    <property type="match status" value="1"/>
</dbReference>
<dbReference type="InterPro" id="IPR001128">
    <property type="entry name" value="Cyt_P450"/>
</dbReference>